<dbReference type="SMART" id="SM00506">
    <property type="entry name" value="A1pp"/>
    <property type="match status" value="1"/>
</dbReference>
<proteinExistence type="predicted"/>
<dbReference type="Pfam" id="PF14519">
    <property type="entry name" value="Macro_2"/>
    <property type="match status" value="1"/>
</dbReference>
<dbReference type="Proteomes" id="UP000789831">
    <property type="component" value="Unassembled WGS sequence"/>
</dbReference>
<evidence type="ECO:0000259" key="2">
    <source>
        <dbReference type="PROSITE" id="PS51154"/>
    </source>
</evidence>
<comment type="caution">
    <text evidence="3">The sequence shown here is derived from an EMBL/GenBank/DDBJ whole genome shotgun (WGS) entry which is preliminary data.</text>
</comment>
<dbReference type="AlphaFoldDB" id="A0A9N8VHN1"/>
<feature type="region of interest" description="Disordered" evidence="1">
    <location>
        <begin position="1"/>
        <end position="20"/>
    </location>
</feature>
<dbReference type="InterPro" id="IPR043472">
    <property type="entry name" value="Macro_dom-like"/>
</dbReference>
<dbReference type="InterPro" id="IPR028071">
    <property type="entry name" value="Macro-like_dom"/>
</dbReference>
<dbReference type="SUPFAM" id="SSF52949">
    <property type="entry name" value="Macro domain-like"/>
    <property type="match status" value="1"/>
</dbReference>
<evidence type="ECO:0000313" key="4">
    <source>
        <dbReference type="Proteomes" id="UP000789831"/>
    </source>
</evidence>
<dbReference type="OrthoDB" id="6082470at2759"/>
<name>A0A9N8VHN1_9GLOM</name>
<organism evidence="3 4">
    <name type="scientific">Ambispora gerdemannii</name>
    <dbReference type="NCBI Taxonomy" id="144530"/>
    <lineage>
        <taxon>Eukaryota</taxon>
        <taxon>Fungi</taxon>
        <taxon>Fungi incertae sedis</taxon>
        <taxon>Mucoromycota</taxon>
        <taxon>Glomeromycotina</taxon>
        <taxon>Glomeromycetes</taxon>
        <taxon>Archaeosporales</taxon>
        <taxon>Ambisporaceae</taxon>
        <taxon>Ambispora</taxon>
    </lineage>
</organism>
<gene>
    <name evidence="3" type="ORF">AGERDE_LOCUS1706</name>
</gene>
<feature type="compositionally biased region" description="Basic and acidic residues" evidence="1">
    <location>
        <begin position="1"/>
        <end position="18"/>
    </location>
</feature>
<evidence type="ECO:0000256" key="1">
    <source>
        <dbReference type="SAM" id="MobiDB-lite"/>
    </source>
</evidence>
<reference evidence="3" key="1">
    <citation type="submission" date="2021-06" db="EMBL/GenBank/DDBJ databases">
        <authorList>
            <person name="Kallberg Y."/>
            <person name="Tangrot J."/>
            <person name="Rosling A."/>
        </authorList>
    </citation>
    <scope>NUCLEOTIDE SEQUENCE</scope>
    <source>
        <strain evidence="3">MT106</strain>
    </source>
</reference>
<dbReference type="EMBL" id="CAJVPL010000123">
    <property type="protein sequence ID" value="CAG8450557.1"/>
    <property type="molecule type" value="Genomic_DNA"/>
</dbReference>
<accession>A0A9N8VHN1</accession>
<feature type="domain" description="Macro" evidence="2">
    <location>
        <begin position="45"/>
        <end position="262"/>
    </location>
</feature>
<dbReference type="PROSITE" id="PS51154">
    <property type="entry name" value="MACRO"/>
    <property type="match status" value="1"/>
</dbReference>
<sequence length="262" mass="29673">MDTTNSKKDESDIIHQESTKQLPPHHFTLSLLDIMQSLVQAWEKELATIDLPQNSLKVEIHHTTFQKYLEKKPAECLVSPANSFGLMDGGLDYFISEYYGGVNSLIPVVQSAVQEDWCGEQNVGTCLLVDVDELAQKVKDRKNVPRYIAHCPTMRTPKKLYGDDDIVYRCTWAILTCIRKHNATLRRPEDRINNVICAGFGSGVGAFPVEGCAKQMVLAIKHFLEAPVNVDGKKSDDKDHGWLYARRIEDSVQRSRLYVHQN</sequence>
<protein>
    <submittedName>
        <fullName evidence="3">791_t:CDS:1</fullName>
    </submittedName>
</protein>
<keyword evidence="4" id="KW-1185">Reference proteome</keyword>
<dbReference type="InterPro" id="IPR002589">
    <property type="entry name" value="Macro_dom"/>
</dbReference>
<dbReference type="Gene3D" id="3.40.220.10">
    <property type="entry name" value="Leucine Aminopeptidase, subunit E, domain 1"/>
    <property type="match status" value="1"/>
</dbReference>
<evidence type="ECO:0000313" key="3">
    <source>
        <dbReference type="EMBL" id="CAG8450557.1"/>
    </source>
</evidence>